<feature type="region of interest" description="Disordered" evidence="1">
    <location>
        <begin position="1"/>
        <end position="72"/>
    </location>
</feature>
<evidence type="ECO:0000313" key="2">
    <source>
        <dbReference type="EMBL" id="KAG8074842.1"/>
    </source>
</evidence>
<dbReference type="OrthoDB" id="620960at2759"/>
<feature type="compositionally biased region" description="Low complexity" evidence="1">
    <location>
        <begin position="11"/>
        <end position="28"/>
    </location>
</feature>
<comment type="caution">
    <text evidence="2">The sequence shown here is derived from an EMBL/GenBank/DDBJ whole genome shotgun (WGS) entry which is preliminary data.</text>
</comment>
<protein>
    <submittedName>
        <fullName evidence="2">Uncharacterized protein</fullName>
    </submittedName>
</protein>
<sequence>MDKASCELGGPSLSSAEEEVALSSSPVLMDGEIGGHVVIEEDIGDESGDKEQGFGIRTEWSEIHRNSPISLSDDRIFYSVKSHNLEEEEVGEGENEEEIDDKNGDEKAAVGKEEDEDDDEEDEELRERLEDESGDEEEEPTKVTDDAPRAGSSRNGIRLVPEPYVPQGEFLGPARFASVGTTTAGFMRVAVVEAEPGSGQEIVVLYRYTRFSRTCMERA</sequence>
<feature type="compositionally biased region" description="Acidic residues" evidence="1">
    <location>
        <begin position="113"/>
        <end position="124"/>
    </location>
</feature>
<reference evidence="2" key="1">
    <citation type="journal article" date="2021" name="bioRxiv">
        <title>Whole Genome Assembly and Annotation of Northern Wild Rice, Zizania palustris L., Supports a Whole Genome Duplication in the Zizania Genus.</title>
        <authorList>
            <person name="Haas M."/>
            <person name="Kono T."/>
            <person name="Macchietto M."/>
            <person name="Millas R."/>
            <person name="McGilp L."/>
            <person name="Shao M."/>
            <person name="Duquette J."/>
            <person name="Hirsch C.N."/>
            <person name="Kimball J."/>
        </authorList>
    </citation>
    <scope>NUCLEOTIDE SEQUENCE</scope>
    <source>
        <tissue evidence="2">Fresh leaf tissue</tissue>
    </source>
</reference>
<gene>
    <name evidence="2" type="ORF">GUJ93_ZPchr0006g46054</name>
</gene>
<dbReference type="AlphaFoldDB" id="A0A8J5T0N8"/>
<reference evidence="2" key="2">
    <citation type="submission" date="2021-02" db="EMBL/GenBank/DDBJ databases">
        <authorList>
            <person name="Kimball J.A."/>
            <person name="Haas M.W."/>
            <person name="Macchietto M."/>
            <person name="Kono T."/>
            <person name="Duquette J."/>
            <person name="Shao M."/>
        </authorList>
    </citation>
    <scope>NUCLEOTIDE SEQUENCE</scope>
    <source>
        <tissue evidence="2">Fresh leaf tissue</tissue>
    </source>
</reference>
<organism evidence="2 3">
    <name type="scientific">Zizania palustris</name>
    <name type="common">Northern wild rice</name>
    <dbReference type="NCBI Taxonomy" id="103762"/>
    <lineage>
        <taxon>Eukaryota</taxon>
        <taxon>Viridiplantae</taxon>
        <taxon>Streptophyta</taxon>
        <taxon>Embryophyta</taxon>
        <taxon>Tracheophyta</taxon>
        <taxon>Spermatophyta</taxon>
        <taxon>Magnoliopsida</taxon>
        <taxon>Liliopsida</taxon>
        <taxon>Poales</taxon>
        <taxon>Poaceae</taxon>
        <taxon>BOP clade</taxon>
        <taxon>Oryzoideae</taxon>
        <taxon>Oryzeae</taxon>
        <taxon>Zizaniinae</taxon>
        <taxon>Zizania</taxon>
    </lineage>
</organism>
<dbReference type="Proteomes" id="UP000729402">
    <property type="component" value="Unassembled WGS sequence"/>
</dbReference>
<evidence type="ECO:0000256" key="1">
    <source>
        <dbReference type="SAM" id="MobiDB-lite"/>
    </source>
</evidence>
<name>A0A8J5T0N8_ZIZPA</name>
<evidence type="ECO:0000313" key="3">
    <source>
        <dbReference type="Proteomes" id="UP000729402"/>
    </source>
</evidence>
<keyword evidence="3" id="KW-1185">Reference proteome</keyword>
<accession>A0A8J5T0N8</accession>
<dbReference type="EMBL" id="JAAALK010000283">
    <property type="protein sequence ID" value="KAG8074842.1"/>
    <property type="molecule type" value="Genomic_DNA"/>
</dbReference>
<feature type="compositionally biased region" description="Basic and acidic residues" evidence="1">
    <location>
        <begin position="101"/>
        <end position="112"/>
    </location>
</feature>
<feature type="compositionally biased region" description="Acidic residues" evidence="1">
    <location>
        <begin position="86"/>
        <end position="100"/>
    </location>
</feature>
<proteinExistence type="predicted"/>
<feature type="region of interest" description="Disordered" evidence="1">
    <location>
        <begin position="84"/>
        <end position="159"/>
    </location>
</feature>